<accession>A0A9L0KD09</accession>
<dbReference type="Ensembl" id="ENSEAST00005065746.1">
    <property type="protein sequence ID" value="ENSEASP00005059140.1"/>
    <property type="gene ID" value="ENSEASG00005004858.2"/>
</dbReference>
<dbReference type="GeneTree" id="ENSGT00390000011093"/>
<organism evidence="1 2">
    <name type="scientific">Equus asinus</name>
    <name type="common">Donkey</name>
    <name type="synonym">Equus africanus asinus</name>
    <dbReference type="NCBI Taxonomy" id="9793"/>
    <lineage>
        <taxon>Eukaryota</taxon>
        <taxon>Metazoa</taxon>
        <taxon>Chordata</taxon>
        <taxon>Craniata</taxon>
        <taxon>Vertebrata</taxon>
        <taxon>Euteleostomi</taxon>
        <taxon>Mammalia</taxon>
        <taxon>Eutheria</taxon>
        <taxon>Laurasiatheria</taxon>
        <taxon>Perissodactyla</taxon>
        <taxon>Equidae</taxon>
        <taxon>Equus</taxon>
    </lineage>
</organism>
<reference evidence="1 2" key="1">
    <citation type="journal article" date="2020" name="Nat. Commun.">
        <title>Donkey genomes provide new insights into domestication and selection for coat color.</title>
        <authorList>
            <person name="Wang"/>
            <person name="C."/>
            <person name="Li"/>
            <person name="H."/>
            <person name="Guo"/>
            <person name="Y."/>
            <person name="Huang"/>
            <person name="J."/>
            <person name="Sun"/>
            <person name="Y."/>
            <person name="Min"/>
            <person name="J."/>
            <person name="Wang"/>
            <person name="J."/>
            <person name="Fang"/>
            <person name="X."/>
            <person name="Zhao"/>
            <person name="Z."/>
            <person name="Wang"/>
            <person name="S."/>
            <person name="Zhang"/>
            <person name="Y."/>
            <person name="Liu"/>
            <person name="Q."/>
            <person name="Jiang"/>
            <person name="Q."/>
            <person name="Wang"/>
            <person name="X."/>
            <person name="Guo"/>
            <person name="Y."/>
            <person name="Yang"/>
            <person name="C."/>
            <person name="Wang"/>
            <person name="Y."/>
            <person name="Tian"/>
            <person name="F."/>
            <person name="Zhuang"/>
            <person name="G."/>
            <person name="Fan"/>
            <person name="Y."/>
            <person name="Gao"/>
            <person name="Q."/>
            <person name="Li"/>
            <person name="Y."/>
            <person name="Ju"/>
            <person name="Z."/>
            <person name="Li"/>
            <person name="J."/>
            <person name="Li"/>
            <person name="R."/>
            <person name="Hou"/>
            <person name="M."/>
            <person name="Yang"/>
            <person name="G."/>
            <person name="Liu"/>
            <person name="G."/>
            <person name="Liu"/>
            <person name="W."/>
            <person name="Guo"/>
            <person name="J."/>
            <person name="Pan"/>
            <person name="S."/>
            <person name="Fan"/>
            <person name="G."/>
            <person name="Zhang"/>
            <person name="W."/>
            <person name="Zhang"/>
            <person name="R."/>
            <person name="Yu"/>
            <person name="J."/>
            <person name="Zhang"/>
            <person name="X."/>
            <person name="Yin"/>
            <person name="Q."/>
            <person name="Ji"/>
            <person name="C."/>
            <person name="Jin"/>
            <person name="Y."/>
            <person name="Yue"/>
            <person name="G."/>
            <person name="Liu"/>
            <person name="M."/>
            <person name="Xu"/>
            <person name="J."/>
            <person name="Liu"/>
            <person name="S."/>
            <person name="Jordana"/>
            <person name="J."/>
            <person name="Noce"/>
            <person name="A."/>
            <person name="Amills"/>
            <person name="M."/>
            <person name="Wu"/>
            <person name="D.D."/>
            <person name="Li"/>
            <person name="S."/>
            <person name="Zhou"/>
            <person name="X. and Zhong"/>
            <person name="J."/>
        </authorList>
    </citation>
    <scope>NUCLEOTIDE SEQUENCE [LARGE SCALE GENOMIC DNA]</scope>
</reference>
<evidence type="ECO:0000313" key="2">
    <source>
        <dbReference type="Proteomes" id="UP000694387"/>
    </source>
</evidence>
<dbReference type="Proteomes" id="UP000694387">
    <property type="component" value="Chromosome 13"/>
</dbReference>
<gene>
    <name evidence="1" type="primary">AFMID</name>
</gene>
<name>A0A9L0KD09_EQUAS</name>
<proteinExistence type="predicted"/>
<protein>
    <submittedName>
        <fullName evidence="1">Arylformamidase</fullName>
    </submittedName>
</protein>
<reference evidence="1" key="2">
    <citation type="submission" date="2025-08" db="UniProtKB">
        <authorList>
            <consortium name="Ensembl"/>
        </authorList>
    </citation>
    <scope>IDENTIFICATION</scope>
</reference>
<evidence type="ECO:0000313" key="1">
    <source>
        <dbReference type="Ensembl" id="ENSEASP00005059140.1"/>
    </source>
</evidence>
<reference evidence="1" key="3">
    <citation type="submission" date="2025-09" db="UniProtKB">
        <authorList>
            <consortium name="Ensembl"/>
        </authorList>
    </citation>
    <scope>IDENTIFICATION</scope>
</reference>
<dbReference type="AlphaFoldDB" id="A0A9L0KD09"/>
<keyword evidence="2" id="KW-1185">Reference proteome</keyword>
<sequence>SMDVTGENPGREASWKKMSKEELEIQYSPSGWVVRRGAEETLRTYSQIGDEALPFFVFFHGGYWQSGRLCAEEGGKPRLKNSMMWITLRSFGTS</sequence>